<organism evidence="1 2">
    <name type="scientific">Candidatus Danuiimicrobium aquiferis</name>
    <dbReference type="NCBI Taxonomy" id="1801832"/>
    <lineage>
        <taxon>Bacteria</taxon>
        <taxon>Pseudomonadati</taxon>
        <taxon>Candidatus Omnitrophota</taxon>
        <taxon>Candidatus Danuiimicrobium</taxon>
    </lineage>
</organism>
<dbReference type="InterPro" id="IPR025961">
    <property type="entry name" value="Metal_resist"/>
</dbReference>
<dbReference type="Proteomes" id="UP000178187">
    <property type="component" value="Unassembled WGS sequence"/>
</dbReference>
<name>A0A1G1KTH4_9BACT</name>
<evidence type="ECO:0000313" key="1">
    <source>
        <dbReference type="EMBL" id="OGW96210.1"/>
    </source>
</evidence>
<protein>
    <recommendedName>
        <fullName evidence="3">Periplasmic heavy metal sensor</fullName>
    </recommendedName>
</protein>
<accession>A0A1G1KTH4</accession>
<dbReference type="Gene3D" id="1.20.120.1490">
    <property type="match status" value="1"/>
</dbReference>
<gene>
    <name evidence="1" type="ORF">A3G33_00155</name>
</gene>
<reference evidence="1 2" key="1">
    <citation type="journal article" date="2016" name="Nat. Commun.">
        <title>Thousands of microbial genomes shed light on interconnected biogeochemical processes in an aquifer system.</title>
        <authorList>
            <person name="Anantharaman K."/>
            <person name="Brown C.T."/>
            <person name="Hug L.A."/>
            <person name="Sharon I."/>
            <person name="Castelle C.J."/>
            <person name="Probst A.J."/>
            <person name="Thomas B.C."/>
            <person name="Singh A."/>
            <person name="Wilkins M.J."/>
            <person name="Karaoz U."/>
            <person name="Brodie E.L."/>
            <person name="Williams K.H."/>
            <person name="Hubbard S.S."/>
            <person name="Banfield J.F."/>
        </authorList>
    </citation>
    <scope>NUCLEOTIDE SEQUENCE [LARGE SCALE GENOMIC DNA]</scope>
</reference>
<dbReference type="AlphaFoldDB" id="A0A1G1KTH4"/>
<dbReference type="EMBL" id="MHFR01000052">
    <property type="protein sequence ID" value="OGW96210.1"/>
    <property type="molecule type" value="Genomic_DNA"/>
</dbReference>
<comment type="caution">
    <text evidence="1">The sequence shown here is derived from an EMBL/GenBank/DDBJ whole genome shotgun (WGS) entry which is preliminary data.</text>
</comment>
<dbReference type="Pfam" id="PF13801">
    <property type="entry name" value="Metal_resist"/>
    <property type="match status" value="1"/>
</dbReference>
<proteinExistence type="predicted"/>
<evidence type="ECO:0000313" key="2">
    <source>
        <dbReference type="Proteomes" id="UP000178187"/>
    </source>
</evidence>
<evidence type="ECO:0008006" key="3">
    <source>
        <dbReference type="Google" id="ProtNLM"/>
    </source>
</evidence>
<sequence>MKKFLEIKWHQIIISLLIGIALGMTFGQSHFGGRGRGHWKKEGMKQYMLERFSKELHLSAEQKNQVSAIFEKRHPQMLALQAEMRPKFETLRNATDAEIRALLNADQQKKFDEIHAKMEARWKGHEKFPAPK</sequence>